<dbReference type="FunCoup" id="M3ZYR0">
    <property type="interactions" value="253"/>
</dbReference>
<keyword evidence="8" id="KW-1185">Reference proteome</keyword>
<reference evidence="8" key="2">
    <citation type="journal article" date="2013" name="Nat. Genet.">
        <title>The genome of the platyfish, Xiphophorus maculatus, provides insights into evolutionary adaptation and several complex traits.</title>
        <authorList>
            <person name="Schartl M."/>
            <person name="Walter R.B."/>
            <person name="Shen Y."/>
            <person name="Garcia T."/>
            <person name="Catchen J."/>
            <person name="Amores A."/>
            <person name="Braasch I."/>
            <person name="Chalopin D."/>
            <person name="Volff J.N."/>
            <person name="Lesch K.P."/>
            <person name="Bisazza A."/>
            <person name="Minx P."/>
            <person name="Hillier L."/>
            <person name="Wilson R.K."/>
            <person name="Fuerstenberg S."/>
            <person name="Boore J."/>
            <person name="Searle S."/>
            <person name="Postlethwait J.H."/>
            <person name="Warren W.C."/>
        </authorList>
    </citation>
    <scope>NUCLEOTIDE SEQUENCE [LARGE SCALE GENOMIC DNA]</scope>
    <source>
        <strain evidence="8">JP 163 A</strain>
    </source>
</reference>
<sequence length="417" mass="46711">MGCEVGKNRKTEDPAAPCRFSRGFLSNVRVSIPRRPGHSAAFPRAVGVDLELLPPGDREGTSEKEKPPPALVSLFLPEFPQRRSPSEDCFQVLDVIAKGSLGPVLKVRFFRQAKVWAAKVLPKSEILRQGVLEQTKEEVIIQRQLRHPFIHRVQDCWQTQHHLFIMFEYCSAGDLYTYWLLKGQFDQDQVRLLAAELGSALGFLHDLGIVHRDVKMENILLSDQGHLRLSDFGLSRRLTQGGRAFTVCGTIQYMAPEVLSGGPYSHAADWWSLGVLLFSLVTGEFPLAADSNHINMLKKVTDCPYVPPKTLSSDLTLLLSELLCKSPGSRLRDLQRFKTQAFFRGASFDSYILQKAPVQFLLELRSHPDWAATSRRGSVADWLENFDFNNTLSAPLTLTELPPASPGQDVTLTAEQD</sequence>
<dbReference type="GO" id="GO:0004674">
    <property type="term" value="F:protein serine/threonine kinase activity"/>
    <property type="evidence" value="ECO:0007669"/>
    <property type="project" value="UniProtKB-KW"/>
</dbReference>
<dbReference type="PROSITE" id="PS00108">
    <property type="entry name" value="PROTEIN_KINASE_ST"/>
    <property type="match status" value="1"/>
</dbReference>
<dbReference type="FunFam" id="1.10.510.10:FF:000571">
    <property type="entry name" value="Maternal embryonic leucine zipper kinase"/>
    <property type="match status" value="1"/>
</dbReference>
<evidence type="ECO:0000313" key="7">
    <source>
        <dbReference type="Ensembl" id="ENSXMAP00000007354.2"/>
    </source>
</evidence>
<dbReference type="CDD" id="cd05123">
    <property type="entry name" value="STKc_AGC"/>
    <property type="match status" value="1"/>
</dbReference>
<dbReference type="eggNOG" id="KOG0694">
    <property type="taxonomic scope" value="Eukaryota"/>
</dbReference>
<dbReference type="PANTHER" id="PTHR24355">
    <property type="entry name" value="G PROTEIN-COUPLED RECEPTOR KINASE/RIBOSOMAL PROTEIN S6 KINASE"/>
    <property type="match status" value="1"/>
</dbReference>
<organism evidence="7 8">
    <name type="scientific">Xiphophorus maculatus</name>
    <name type="common">Southern platyfish</name>
    <name type="synonym">Platypoecilus maculatus</name>
    <dbReference type="NCBI Taxonomy" id="8083"/>
    <lineage>
        <taxon>Eukaryota</taxon>
        <taxon>Metazoa</taxon>
        <taxon>Chordata</taxon>
        <taxon>Craniata</taxon>
        <taxon>Vertebrata</taxon>
        <taxon>Euteleostomi</taxon>
        <taxon>Actinopterygii</taxon>
        <taxon>Neopterygii</taxon>
        <taxon>Teleostei</taxon>
        <taxon>Neoteleostei</taxon>
        <taxon>Acanthomorphata</taxon>
        <taxon>Ovalentaria</taxon>
        <taxon>Atherinomorphae</taxon>
        <taxon>Cyprinodontiformes</taxon>
        <taxon>Poeciliidae</taxon>
        <taxon>Poeciliinae</taxon>
        <taxon>Xiphophorus</taxon>
    </lineage>
</organism>
<keyword evidence="3" id="KW-0547">Nucleotide-binding</keyword>
<dbReference type="PROSITE" id="PS50011">
    <property type="entry name" value="PROTEIN_KINASE_DOM"/>
    <property type="match status" value="1"/>
</dbReference>
<keyword evidence="4" id="KW-0418">Kinase</keyword>
<keyword evidence="1" id="KW-0723">Serine/threonine-protein kinase</keyword>
<evidence type="ECO:0000256" key="2">
    <source>
        <dbReference type="ARBA" id="ARBA00022679"/>
    </source>
</evidence>
<dbReference type="PANTHER" id="PTHR24355:SF1">
    <property type="entry name" value="RIBOSOMAL PROTEIN S6 KINASE-RELATED PROTEIN"/>
    <property type="match status" value="1"/>
</dbReference>
<dbReference type="CTD" id="101883587"/>
<dbReference type="GeneID" id="102226367"/>
<evidence type="ECO:0000256" key="3">
    <source>
        <dbReference type="ARBA" id="ARBA00022741"/>
    </source>
</evidence>
<dbReference type="InParanoid" id="M3ZYR0"/>
<reference evidence="7" key="3">
    <citation type="submission" date="2025-08" db="UniProtKB">
        <authorList>
            <consortium name="Ensembl"/>
        </authorList>
    </citation>
    <scope>IDENTIFICATION</scope>
    <source>
        <strain evidence="7">JP 163 A</strain>
    </source>
</reference>
<evidence type="ECO:0000256" key="1">
    <source>
        <dbReference type="ARBA" id="ARBA00022527"/>
    </source>
</evidence>
<reference evidence="7" key="4">
    <citation type="submission" date="2025-09" db="UniProtKB">
        <authorList>
            <consortium name="Ensembl"/>
        </authorList>
    </citation>
    <scope>IDENTIFICATION</scope>
    <source>
        <strain evidence="7">JP 163 A</strain>
    </source>
</reference>
<dbReference type="GO" id="GO:0005524">
    <property type="term" value="F:ATP binding"/>
    <property type="evidence" value="ECO:0007669"/>
    <property type="project" value="UniProtKB-KW"/>
</dbReference>
<dbReference type="InterPro" id="IPR011009">
    <property type="entry name" value="Kinase-like_dom_sf"/>
</dbReference>
<evidence type="ECO:0000313" key="8">
    <source>
        <dbReference type="Proteomes" id="UP000002852"/>
    </source>
</evidence>
<feature type="domain" description="Protein kinase" evidence="6">
    <location>
        <begin position="90"/>
        <end position="343"/>
    </location>
</feature>
<dbReference type="SMART" id="SM00220">
    <property type="entry name" value="S_TKc"/>
    <property type="match status" value="1"/>
</dbReference>
<dbReference type="OrthoDB" id="3205605at2759"/>
<evidence type="ECO:0000259" key="6">
    <source>
        <dbReference type="PROSITE" id="PS50011"/>
    </source>
</evidence>
<name>M3ZYR0_XIPMA</name>
<dbReference type="GeneTree" id="ENSGT00940000160082"/>
<proteinExistence type="predicted"/>
<keyword evidence="2" id="KW-0808">Transferase</keyword>
<dbReference type="OMA" id="YCASAIH"/>
<dbReference type="RefSeq" id="XP_014331227.1">
    <property type="nucleotide sequence ID" value="XM_014475741.1"/>
</dbReference>
<dbReference type="STRING" id="8083.ENSXMAP00000007354"/>
<dbReference type="KEGG" id="xma:102226367"/>
<reference evidence="8" key="1">
    <citation type="submission" date="2012-01" db="EMBL/GenBank/DDBJ databases">
        <authorList>
            <person name="Walter R."/>
            <person name="Schartl M."/>
            <person name="Warren W."/>
        </authorList>
    </citation>
    <scope>NUCLEOTIDE SEQUENCE [LARGE SCALE GENOMIC DNA]</scope>
    <source>
        <strain evidence="8">JP 163 A</strain>
    </source>
</reference>
<keyword evidence="5" id="KW-0067">ATP-binding</keyword>
<dbReference type="SUPFAM" id="SSF56112">
    <property type="entry name" value="Protein kinase-like (PK-like)"/>
    <property type="match status" value="1"/>
</dbReference>
<evidence type="ECO:0000256" key="5">
    <source>
        <dbReference type="ARBA" id="ARBA00022840"/>
    </source>
</evidence>
<dbReference type="InterPro" id="IPR008271">
    <property type="entry name" value="Ser/Thr_kinase_AS"/>
</dbReference>
<evidence type="ECO:0000256" key="4">
    <source>
        <dbReference type="ARBA" id="ARBA00022777"/>
    </source>
</evidence>
<dbReference type="AlphaFoldDB" id="M3ZYR0"/>
<dbReference type="HOGENOM" id="CLU_000288_63_0_1"/>
<dbReference type="InterPro" id="IPR000719">
    <property type="entry name" value="Prot_kinase_dom"/>
</dbReference>
<dbReference type="Proteomes" id="UP000002852">
    <property type="component" value="Unassembled WGS sequence"/>
</dbReference>
<accession>M3ZYR0</accession>
<protein>
    <submittedName>
        <fullName evidence="7">Ribosomal protein S6 kinase related</fullName>
    </submittedName>
</protein>
<dbReference type="Ensembl" id="ENSXMAT00000007362.2">
    <property type="protein sequence ID" value="ENSXMAP00000007354.2"/>
    <property type="gene ID" value="ENSXMAG00000007337.2"/>
</dbReference>
<dbReference type="Gene3D" id="3.30.200.20">
    <property type="entry name" value="Phosphorylase Kinase, domain 1"/>
    <property type="match status" value="1"/>
</dbReference>
<dbReference type="Pfam" id="PF00069">
    <property type="entry name" value="Pkinase"/>
    <property type="match status" value="1"/>
</dbReference>
<dbReference type="InterPro" id="IPR045270">
    <property type="entry name" value="STKc_AGC"/>
</dbReference>
<dbReference type="Gene3D" id="1.10.510.10">
    <property type="entry name" value="Transferase(Phosphotransferase) domain 1"/>
    <property type="match status" value="1"/>
</dbReference>